<dbReference type="GO" id="GO:0000324">
    <property type="term" value="C:fungal-type vacuole"/>
    <property type="evidence" value="ECO:0007669"/>
    <property type="project" value="UniProtKB-ARBA"/>
</dbReference>
<dbReference type="InterPro" id="IPR035921">
    <property type="entry name" value="F/V-ATP_Csub_sf"/>
</dbReference>
<proteinExistence type="inferred from homology"/>
<gene>
    <name evidence="14" type="ORF">BCR37DRAFT_346668</name>
</gene>
<sequence length="162" mass="16713">MSLTEYCTPYASFFGFAGVASAMIFSSLGAAYGTAKAGIGIAGIGQFNPSLIMKSLIPVVMSGIIAVYGLVMAVLISGDLSPTDNYSLYNGFVHLAAGTCVGMTGLAAGYTIGIIGDAGVRSFLEQPRIFVSMVLVLIFAEVLGLYGLIVGLILNTKTTTEC</sequence>
<evidence type="ECO:0000313" key="15">
    <source>
        <dbReference type="Proteomes" id="UP000193685"/>
    </source>
</evidence>
<dbReference type="GeneID" id="63784309"/>
<dbReference type="FunFam" id="1.20.120.610:FF:000003">
    <property type="entry name" value="V-type proton ATPase proteolipid subunit"/>
    <property type="match status" value="1"/>
</dbReference>
<feature type="domain" description="V-ATPase proteolipid subunit C-like" evidence="13">
    <location>
        <begin position="95"/>
        <end position="154"/>
    </location>
</feature>
<dbReference type="PRINTS" id="PR00122">
    <property type="entry name" value="VACATPASE"/>
</dbReference>
<keyword evidence="5 12" id="KW-0812">Transmembrane</keyword>
<comment type="caution">
    <text evidence="14">The sequence shown here is derived from an EMBL/GenBank/DDBJ whole genome shotgun (WGS) entry which is preliminary data.</text>
</comment>
<dbReference type="GO" id="GO:0033179">
    <property type="term" value="C:proton-transporting V-type ATPase, V0 domain"/>
    <property type="evidence" value="ECO:0007669"/>
    <property type="project" value="InterPro"/>
</dbReference>
<feature type="transmembrane region" description="Helical" evidence="12">
    <location>
        <begin position="88"/>
        <end position="108"/>
    </location>
</feature>
<evidence type="ECO:0000256" key="12">
    <source>
        <dbReference type="RuleBase" id="RU363060"/>
    </source>
</evidence>
<name>A0A1Y2FH43_PROLT</name>
<accession>A0A1Y2FH43</accession>
<evidence type="ECO:0000256" key="8">
    <source>
        <dbReference type="ARBA" id="ARBA00023065"/>
    </source>
</evidence>
<keyword evidence="7 12" id="KW-1133">Transmembrane helix</keyword>
<evidence type="ECO:0000256" key="2">
    <source>
        <dbReference type="ARBA" id="ARBA00007296"/>
    </source>
</evidence>
<dbReference type="GO" id="GO:0005774">
    <property type="term" value="C:vacuolar membrane"/>
    <property type="evidence" value="ECO:0007669"/>
    <property type="project" value="UniProtKB-SubCell"/>
</dbReference>
<feature type="transmembrane region" description="Helical" evidence="12">
    <location>
        <begin position="56"/>
        <end position="76"/>
    </location>
</feature>
<dbReference type="STRING" id="56484.A0A1Y2FH43"/>
<dbReference type="CDD" id="cd18176">
    <property type="entry name" value="ATP-synt_Vo_c_ATP6C_rpt2"/>
    <property type="match status" value="1"/>
</dbReference>
<dbReference type="Pfam" id="PF00137">
    <property type="entry name" value="ATP-synt_C"/>
    <property type="match status" value="2"/>
</dbReference>
<keyword evidence="3 12" id="KW-0813">Transport</keyword>
<dbReference type="AlphaFoldDB" id="A0A1Y2FH43"/>
<evidence type="ECO:0000256" key="11">
    <source>
        <dbReference type="ARBA" id="ARBA00046480"/>
    </source>
</evidence>
<dbReference type="RefSeq" id="XP_040725852.1">
    <property type="nucleotide sequence ID" value="XM_040867710.1"/>
</dbReference>
<dbReference type="InterPro" id="IPR000245">
    <property type="entry name" value="ATPase_proteolipid_csu"/>
</dbReference>
<feature type="transmembrane region" description="Helical" evidence="12">
    <location>
        <begin position="129"/>
        <end position="154"/>
    </location>
</feature>
<keyword evidence="8 12" id="KW-0406">Ion transport</keyword>
<reference evidence="14 15" key="1">
    <citation type="submission" date="2016-07" db="EMBL/GenBank/DDBJ databases">
        <title>Pervasive Adenine N6-methylation of Active Genes in Fungi.</title>
        <authorList>
            <consortium name="DOE Joint Genome Institute"/>
            <person name="Mondo S.J."/>
            <person name="Dannebaum R.O."/>
            <person name="Kuo R.C."/>
            <person name="Labutti K."/>
            <person name="Haridas S."/>
            <person name="Kuo A."/>
            <person name="Salamov A."/>
            <person name="Ahrendt S.R."/>
            <person name="Lipzen A."/>
            <person name="Sullivan W."/>
            <person name="Andreopoulos W.B."/>
            <person name="Clum A."/>
            <person name="Lindquist E."/>
            <person name="Daum C."/>
            <person name="Ramamoorthy G.K."/>
            <person name="Gryganskyi A."/>
            <person name="Culley D."/>
            <person name="Magnuson J.K."/>
            <person name="James T.Y."/>
            <person name="O'Malley M.A."/>
            <person name="Stajich J.E."/>
            <person name="Spatafora J.W."/>
            <person name="Visel A."/>
            <person name="Grigoriev I.V."/>
        </authorList>
    </citation>
    <scope>NUCLEOTIDE SEQUENCE [LARGE SCALE GENOMIC DNA]</scope>
    <source>
        <strain evidence="14 15">12-1054</strain>
    </source>
</reference>
<evidence type="ECO:0000256" key="1">
    <source>
        <dbReference type="ARBA" id="ARBA00004128"/>
    </source>
</evidence>
<organism evidence="14 15">
    <name type="scientific">Protomyces lactucae-debilis</name>
    <dbReference type="NCBI Taxonomy" id="2754530"/>
    <lineage>
        <taxon>Eukaryota</taxon>
        <taxon>Fungi</taxon>
        <taxon>Dikarya</taxon>
        <taxon>Ascomycota</taxon>
        <taxon>Taphrinomycotina</taxon>
        <taxon>Taphrinomycetes</taxon>
        <taxon>Taphrinales</taxon>
        <taxon>Protomycetaceae</taxon>
        <taxon>Protomyces</taxon>
    </lineage>
</organism>
<evidence type="ECO:0000256" key="3">
    <source>
        <dbReference type="ARBA" id="ARBA00022448"/>
    </source>
</evidence>
<keyword evidence="15" id="KW-1185">Reference proteome</keyword>
<feature type="transmembrane region" description="Helical" evidence="12">
    <location>
        <begin position="12"/>
        <end position="35"/>
    </location>
</feature>
<dbReference type="NCBIfam" id="TIGR01100">
    <property type="entry name" value="V_ATP_synt_C"/>
    <property type="match status" value="1"/>
</dbReference>
<comment type="similarity">
    <text evidence="2 12">Belongs to the V-ATPase proteolipid subunit family.</text>
</comment>
<evidence type="ECO:0000256" key="10">
    <source>
        <dbReference type="ARBA" id="ARBA00045519"/>
    </source>
</evidence>
<dbReference type="Gene3D" id="1.20.120.610">
    <property type="entry name" value="lithium bound rotor ring of v- atpase"/>
    <property type="match status" value="1"/>
</dbReference>
<feature type="domain" description="V-ATPase proteolipid subunit C-like" evidence="13">
    <location>
        <begin position="18"/>
        <end position="76"/>
    </location>
</feature>
<comment type="function">
    <text evidence="12">Proton-conducting pore forming of the V0 complex of vacuolar(H+)-ATPase (V-ATPase), a multisubunit enzyme composed of a peripheral complex (V1) that hydrolyzes ATP and a membrane integral complex (V0) that translocates protons. V-ATPase is responsible for acidifying and maintaining the pH of intracellular compartments.</text>
</comment>
<evidence type="ECO:0000259" key="13">
    <source>
        <dbReference type="Pfam" id="PF00137"/>
    </source>
</evidence>
<evidence type="ECO:0000256" key="4">
    <source>
        <dbReference type="ARBA" id="ARBA00022554"/>
    </source>
</evidence>
<dbReference type="InterPro" id="IPR002379">
    <property type="entry name" value="ATPase_proteolipid_c-like_dom"/>
</dbReference>
<evidence type="ECO:0000256" key="6">
    <source>
        <dbReference type="ARBA" id="ARBA00022781"/>
    </source>
</evidence>
<comment type="subcellular location">
    <subcellularLocation>
        <location evidence="1 12">Vacuole membrane</location>
        <topology evidence="1 12">Multi-pass membrane protein</topology>
    </subcellularLocation>
</comment>
<dbReference type="Proteomes" id="UP000193685">
    <property type="component" value="Unassembled WGS sequence"/>
</dbReference>
<dbReference type="EMBL" id="MCFI01000008">
    <property type="protein sequence ID" value="ORY83271.1"/>
    <property type="molecule type" value="Genomic_DNA"/>
</dbReference>
<keyword evidence="4 12" id="KW-0926">Vacuole</keyword>
<dbReference type="InterPro" id="IPR011555">
    <property type="entry name" value="ATPase_proteolipid_su_C_euk"/>
</dbReference>
<evidence type="ECO:0000313" key="14">
    <source>
        <dbReference type="EMBL" id="ORY83271.1"/>
    </source>
</evidence>
<dbReference type="PANTHER" id="PTHR10263">
    <property type="entry name" value="V-TYPE PROTON ATPASE PROTEOLIPID SUBUNIT"/>
    <property type="match status" value="1"/>
</dbReference>
<keyword evidence="9 12" id="KW-0472">Membrane</keyword>
<comment type="function">
    <text evidence="10">Proton-conducting pore forming subunit of the V0 complex of vacuolar(H+)-ATPase (V-ATPase), a multisubunit enzyme composed of a peripheral complex (V1) that hydrolyzes ATP and a membrane integral complex (V0) that translocates protons. V-ATPase is responsible for acidifying and maintaining the pH of intracellular compartments.</text>
</comment>
<dbReference type="CDD" id="cd18175">
    <property type="entry name" value="ATP-synt_Vo_c_ATP6C_rpt1"/>
    <property type="match status" value="1"/>
</dbReference>
<dbReference type="GO" id="GO:0046961">
    <property type="term" value="F:proton-transporting ATPase activity, rotational mechanism"/>
    <property type="evidence" value="ECO:0007669"/>
    <property type="project" value="InterPro"/>
</dbReference>
<evidence type="ECO:0000256" key="9">
    <source>
        <dbReference type="ARBA" id="ARBA00023136"/>
    </source>
</evidence>
<evidence type="ECO:0000256" key="7">
    <source>
        <dbReference type="ARBA" id="ARBA00022989"/>
    </source>
</evidence>
<dbReference type="OMA" id="MSVCPPY"/>
<dbReference type="SUPFAM" id="SSF81333">
    <property type="entry name" value="F1F0 ATP synthase subunit C"/>
    <property type="match status" value="1"/>
</dbReference>
<evidence type="ECO:0000256" key="5">
    <source>
        <dbReference type="ARBA" id="ARBA00022692"/>
    </source>
</evidence>
<keyword evidence="6 12" id="KW-0375">Hydrogen ion transport</keyword>
<protein>
    <recommendedName>
        <fullName evidence="12">V-type proton ATPase proteolipid subunit</fullName>
    </recommendedName>
</protein>
<dbReference type="OrthoDB" id="1744869at2759"/>
<comment type="subunit">
    <text evidence="11 12">V-ATPase is a heteromultimeric enzyme composed of a peripheral catalytic V1 complex (components A to H) attached to an integral membrane V0 proton pore complex (components: a, c, c', c'', d, e, f and VOA1). The decameric c-ring forms the proton-conducting pore, and is composed of eight proteolipid subunits c, one subunit c' and one subunit c''.</text>
</comment>